<dbReference type="PANTHER" id="PTHR33571">
    <property type="entry name" value="SSL8005 PROTEIN"/>
    <property type="match status" value="1"/>
</dbReference>
<keyword evidence="4" id="KW-0479">Metal-binding</keyword>
<dbReference type="GO" id="GO:0016779">
    <property type="term" value="F:nucleotidyltransferase activity"/>
    <property type="evidence" value="ECO:0007669"/>
    <property type="project" value="UniProtKB-KW"/>
</dbReference>
<sequence length="93" mass="11010">MDKIRKLCEQHYVSQLSVFGSILTDKFTKNSDIDLLVDFSNIDLQNYADNYFSLKQALEEIFRRQVDLLEDKAIRNPYLRQSIEASKRLLYES</sequence>
<reference evidence="9 10" key="1">
    <citation type="submission" date="2015-11" db="EMBL/GenBank/DDBJ databases">
        <title>Description and complete genome sequence of a novel strain predominating in hypersaline microbial mats and representing a new family of the Bacteriodetes phylum.</title>
        <authorList>
            <person name="Spring S."/>
            <person name="Bunk B."/>
            <person name="Sproer C."/>
            <person name="Klenk H.-P."/>
        </authorList>
    </citation>
    <scope>NUCLEOTIDE SEQUENCE [LARGE SCALE GENOMIC DNA]</scope>
    <source>
        <strain evidence="9 10">L21-Spi-D4</strain>
    </source>
</reference>
<evidence type="ECO:0000256" key="3">
    <source>
        <dbReference type="ARBA" id="ARBA00022695"/>
    </source>
</evidence>
<dbReference type="PANTHER" id="PTHR33571:SF12">
    <property type="entry name" value="BSL3053 PROTEIN"/>
    <property type="match status" value="1"/>
</dbReference>
<dbReference type="Gene3D" id="3.30.460.10">
    <property type="entry name" value="Beta Polymerase, domain 2"/>
    <property type="match status" value="1"/>
</dbReference>
<dbReference type="GO" id="GO:0005524">
    <property type="term" value="F:ATP binding"/>
    <property type="evidence" value="ECO:0007669"/>
    <property type="project" value="UniProtKB-KW"/>
</dbReference>
<keyword evidence="3" id="KW-0548">Nucleotidyltransferase</keyword>
<evidence type="ECO:0000313" key="9">
    <source>
        <dbReference type="EMBL" id="ALO17242.1"/>
    </source>
</evidence>
<name>A0A0S2I4S6_9BACT</name>
<evidence type="ECO:0000259" key="8">
    <source>
        <dbReference type="Pfam" id="PF18765"/>
    </source>
</evidence>
<protein>
    <submittedName>
        <fullName evidence="9">Nucleotidyltransferase domain protein</fullName>
    </submittedName>
</protein>
<dbReference type="GO" id="GO:0046872">
    <property type="term" value="F:metal ion binding"/>
    <property type="evidence" value="ECO:0007669"/>
    <property type="project" value="UniProtKB-KW"/>
</dbReference>
<dbReference type="Proteomes" id="UP000064893">
    <property type="component" value="Chromosome"/>
</dbReference>
<evidence type="ECO:0000256" key="4">
    <source>
        <dbReference type="ARBA" id="ARBA00022723"/>
    </source>
</evidence>
<gene>
    <name evidence="9" type="ORF">L21SP5_03641</name>
</gene>
<evidence type="ECO:0000256" key="1">
    <source>
        <dbReference type="ARBA" id="ARBA00001946"/>
    </source>
</evidence>
<organism evidence="9 10">
    <name type="scientific">Salinivirga cyanobacteriivorans</name>
    <dbReference type="NCBI Taxonomy" id="1307839"/>
    <lineage>
        <taxon>Bacteria</taxon>
        <taxon>Pseudomonadati</taxon>
        <taxon>Bacteroidota</taxon>
        <taxon>Bacteroidia</taxon>
        <taxon>Bacteroidales</taxon>
        <taxon>Salinivirgaceae</taxon>
        <taxon>Salinivirga</taxon>
    </lineage>
</organism>
<dbReference type="AlphaFoldDB" id="A0A0S2I4S6"/>
<evidence type="ECO:0000313" key="10">
    <source>
        <dbReference type="Proteomes" id="UP000064893"/>
    </source>
</evidence>
<dbReference type="SUPFAM" id="SSF81301">
    <property type="entry name" value="Nucleotidyltransferase"/>
    <property type="match status" value="1"/>
</dbReference>
<dbReference type="InterPro" id="IPR041633">
    <property type="entry name" value="Polbeta"/>
</dbReference>
<dbReference type="InterPro" id="IPR043519">
    <property type="entry name" value="NT_sf"/>
</dbReference>
<keyword evidence="7" id="KW-0460">Magnesium</keyword>
<evidence type="ECO:0000256" key="2">
    <source>
        <dbReference type="ARBA" id="ARBA00022679"/>
    </source>
</evidence>
<dbReference type="CDD" id="cd05403">
    <property type="entry name" value="NT_KNTase_like"/>
    <property type="match status" value="1"/>
</dbReference>
<feature type="domain" description="Polymerase beta nucleotidyltransferase" evidence="8">
    <location>
        <begin position="3"/>
        <end position="92"/>
    </location>
</feature>
<dbReference type="STRING" id="1307839.L21SP5_03641"/>
<evidence type="ECO:0000256" key="5">
    <source>
        <dbReference type="ARBA" id="ARBA00022741"/>
    </source>
</evidence>
<proteinExistence type="predicted"/>
<dbReference type="KEGG" id="blq:L21SP5_03641"/>
<evidence type="ECO:0000256" key="7">
    <source>
        <dbReference type="ARBA" id="ARBA00022842"/>
    </source>
</evidence>
<dbReference type="Pfam" id="PF18765">
    <property type="entry name" value="Polbeta"/>
    <property type="match status" value="1"/>
</dbReference>
<keyword evidence="2 9" id="KW-0808">Transferase</keyword>
<dbReference type="RefSeq" id="WP_237214935.1">
    <property type="nucleotide sequence ID" value="NZ_CP013118.1"/>
</dbReference>
<dbReference type="InterPro" id="IPR052038">
    <property type="entry name" value="Type-VII_TA_antitoxin"/>
</dbReference>
<keyword evidence="10" id="KW-1185">Reference proteome</keyword>
<dbReference type="EMBL" id="CP013118">
    <property type="protein sequence ID" value="ALO17242.1"/>
    <property type="molecule type" value="Genomic_DNA"/>
</dbReference>
<keyword evidence="5" id="KW-0547">Nucleotide-binding</keyword>
<keyword evidence="6" id="KW-0067">ATP-binding</keyword>
<accession>A0A0S2I4S6</accession>
<evidence type="ECO:0000256" key="6">
    <source>
        <dbReference type="ARBA" id="ARBA00022840"/>
    </source>
</evidence>
<comment type="cofactor">
    <cofactor evidence="1">
        <name>Mg(2+)</name>
        <dbReference type="ChEBI" id="CHEBI:18420"/>
    </cofactor>
</comment>